<evidence type="ECO:0000313" key="2">
    <source>
        <dbReference type="Proteomes" id="UP000198757"/>
    </source>
</evidence>
<reference evidence="2" key="1">
    <citation type="submission" date="2016-10" db="EMBL/GenBank/DDBJ databases">
        <authorList>
            <person name="Varghese N."/>
            <person name="Submissions S."/>
        </authorList>
    </citation>
    <scope>NUCLEOTIDE SEQUENCE [LARGE SCALE GENOMIC DNA]</scope>
    <source>
        <strain evidence="2">DSM 25811 / CCM 8410 / LMG 26954 / E90</strain>
    </source>
</reference>
<name>A0A1G7AIW0_NIADE</name>
<gene>
    <name evidence="1" type="ORF">SAMN04487894_1232</name>
</gene>
<dbReference type="RefSeq" id="WP_090393127.1">
    <property type="nucleotide sequence ID" value="NZ_FMZO01000023.1"/>
</dbReference>
<dbReference type="OrthoDB" id="995338at2"/>
<dbReference type="STRING" id="1285928.SAMN04487894_1232"/>
<dbReference type="Pfam" id="PF12987">
    <property type="entry name" value="DUF3871"/>
    <property type="match status" value="1"/>
</dbReference>
<protein>
    <recommendedName>
        <fullName evidence="3">DUF3871 family protein</fullName>
    </recommendedName>
</protein>
<evidence type="ECO:0008006" key="3">
    <source>
        <dbReference type="Google" id="ProtNLM"/>
    </source>
</evidence>
<dbReference type="EMBL" id="FMZO01000023">
    <property type="protein sequence ID" value="SDE13806.1"/>
    <property type="molecule type" value="Genomic_DNA"/>
</dbReference>
<organism evidence="1 2">
    <name type="scientific">Niabella drilacis (strain DSM 25811 / CCM 8410 / CCUG 62505 / LMG 26954 / E90)</name>
    <dbReference type="NCBI Taxonomy" id="1285928"/>
    <lineage>
        <taxon>Bacteria</taxon>
        <taxon>Pseudomonadati</taxon>
        <taxon>Bacteroidota</taxon>
        <taxon>Chitinophagia</taxon>
        <taxon>Chitinophagales</taxon>
        <taxon>Chitinophagaceae</taxon>
        <taxon>Niabella</taxon>
    </lineage>
</organism>
<dbReference type="InterPro" id="IPR024353">
    <property type="entry name" value="DUF3871"/>
</dbReference>
<evidence type="ECO:0000313" key="1">
    <source>
        <dbReference type="EMBL" id="SDE13806.1"/>
    </source>
</evidence>
<keyword evidence="2" id="KW-1185">Reference proteome</keyword>
<sequence length="329" mass="37646">MELQLIPQITDQDNISFDSDQSRNKSKSFIEANTKEVSLTHLANDCIIPVFSKDNETTISHHQFVETVFEAIKMVFPMESISEPELRISHDIRGRIPEAIGKPAKELLEHEKTTYYERMAFIYEVKSITNIINGNELILSIGGVRAYNQENLYSKKTMEKFKVFIGFQNQVCCNMCISTDGYAEEVRASSTDELLSKVVPLFLDFNANAMLTKLDSFADYELTQRQFCQFIGKAKLYHYLPKKEKTAIPYLAMNDGQLGAIAKAYFEDKNFASNSNGNIDLWKMYNLFTGAVKSSYIDNFVERTVNSYQLTEGFIQALNGHEGYSWFLE</sequence>
<dbReference type="AlphaFoldDB" id="A0A1G7AIW0"/>
<accession>A0A1G7AIW0</accession>
<dbReference type="Proteomes" id="UP000198757">
    <property type="component" value="Unassembled WGS sequence"/>
</dbReference>
<proteinExistence type="predicted"/>